<dbReference type="InterPro" id="IPR006162">
    <property type="entry name" value="Ppantetheine_attach_site"/>
</dbReference>
<protein>
    <recommendedName>
        <fullName evidence="13">Acyl carrier protein</fullName>
    </recommendedName>
</protein>
<evidence type="ECO:0000259" key="14">
    <source>
        <dbReference type="PROSITE" id="PS50075"/>
    </source>
</evidence>
<dbReference type="Proteomes" id="UP000189580">
    <property type="component" value="Chromosome b"/>
</dbReference>
<keyword evidence="9" id="KW-0249">Electron transport</keyword>
<proteinExistence type="inferred from homology"/>
<evidence type="ECO:0000256" key="1">
    <source>
        <dbReference type="ARBA" id="ARBA00004173"/>
    </source>
</evidence>
<dbReference type="PANTHER" id="PTHR20863:SF28">
    <property type="entry name" value="ACYL CARRIER PROTEIN, MITOCHONDRIAL"/>
    <property type="match status" value="1"/>
</dbReference>
<keyword evidence="10" id="KW-0443">Lipid metabolism</keyword>
<dbReference type="SUPFAM" id="SSF47336">
    <property type="entry name" value="ACP-like"/>
    <property type="match status" value="1"/>
</dbReference>
<dbReference type="AlphaFoldDB" id="A0A167F1K8"/>
<dbReference type="PROSITE" id="PS00012">
    <property type="entry name" value="PHOSPHOPANTETHEINE"/>
    <property type="match status" value="1"/>
</dbReference>
<evidence type="ECO:0000256" key="3">
    <source>
        <dbReference type="ARBA" id="ARBA00022448"/>
    </source>
</evidence>
<keyword evidence="3" id="KW-0813">Transport</keyword>
<dbReference type="PANTHER" id="PTHR20863">
    <property type="entry name" value="ACYL CARRIER PROTEIN"/>
    <property type="match status" value="1"/>
</dbReference>
<dbReference type="Pfam" id="PF00550">
    <property type="entry name" value="PP-binding"/>
    <property type="match status" value="1"/>
</dbReference>
<evidence type="ECO:0000256" key="4">
    <source>
        <dbReference type="ARBA" id="ARBA00022450"/>
    </source>
</evidence>
<keyword evidence="5 13" id="KW-0444">Lipid biosynthesis</keyword>
<dbReference type="GO" id="GO:0099128">
    <property type="term" value="C:mitochondrial [2Fe-2S] assembly complex"/>
    <property type="evidence" value="ECO:0007669"/>
    <property type="project" value="EnsemblFungi"/>
</dbReference>
<evidence type="ECO:0000256" key="5">
    <source>
        <dbReference type="ARBA" id="ARBA00022516"/>
    </source>
</evidence>
<dbReference type="GO" id="GO:0000035">
    <property type="term" value="F:acyl binding"/>
    <property type="evidence" value="ECO:0007669"/>
    <property type="project" value="TreeGrafter"/>
</dbReference>
<keyword evidence="6" id="KW-0597">Phosphoprotein</keyword>
<dbReference type="EMBL" id="CP014503">
    <property type="protein sequence ID" value="ANB14709.1"/>
    <property type="molecule type" value="Genomic_DNA"/>
</dbReference>
<feature type="domain" description="Carrier" evidence="14">
    <location>
        <begin position="52"/>
        <end position="108"/>
    </location>
</feature>
<keyword evidence="4 13" id="KW-0596">Phosphopantetheine</keyword>
<accession>A0A167F1K8</accession>
<reference evidence="15 16" key="1">
    <citation type="submission" date="2016-02" db="EMBL/GenBank/DDBJ databases">
        <title>Complete genome sequence and transcriptome regulation of the pentose utilising yeast Sugiyamaella lignohabitans.</title>
        <authorList>
            <person name="Bellasio M."/>
            <person name="Peymann A."/>
            <person name="Valli M."/>
            <person name="Sipitzky M."/>
            <person name="Graf A."/>
            <person name="Sauer M."/>
            <person name="Marx H."/>
            <person name="Mattanovich D."/>
        </authorList>
    </citation>
    <scope>NUCLEOTIDE SEQUENCE [LARGE SCALE GENOMIC DNA]</scope>
    <source>
        <strain evidence="15 16">CBS 10342</strain>
    </source>
</reference>
<evidence type="ECO:0000256" key="12">
    <source>
        <dbReference type="ARBA" id="ARBA00023160"/>
    </source>
</evidence>
<sequence>MFRMNASLIAKRASAAVTCRAAGSAAVRRPAFVNMLAMSRSYSASASGLNQKDVEDRIIKVFRAFDKIEDASKITPTANFSTELGLDSLDTVEVIVAVEEEFGIEIPE</sequence>
<dbReference type="GeneID" id="30034214"/>
<comment type="similarity">
    <text evidence="2">Belongs to the acyl carrier protein (ACP) family.</text>
</comment>
<dbReference type="OrthoDB" id="448946at2759"/>
<dbReference type="GO" id="GO:0009107">
    <property type="term" value="P:lipoate biosynthetic process"/>
    <property type="evidence" value="ECO:0007669"/>
    <property type="project" value="EnsemblFungi"/>
</dbReference>
<comment type="function">
    <text evidence="13">Carrier of the growing fatty acid chain in fatty acid biosynthesis.</text>
</comment>
<evidence type="ECO:0000256" key="6">
    <source>
        <dbReference type="ARBA" id="ARBA00022553"/>
    </source>
</evidence>
<dbReference type="GO" id="GO:0000036">
    <property type="term" value="F:acyl carrier activity"/>
    <property type="evidence" value="ECO:0007669"/>
    <property type="project" value="TreeGrafter"/>
</dbReference>
<evidence type="ECO:0000256" key="7">
    <source>
        <dbReference type="ARBA" id="ARBA00022832"/>
    </source>
</evidence>
<dbReference type="InterPro" id="IPR003231">
    <property type="entry name" value="ACP"/>
</dbReference>
<comment type="subcellular location">
    <subcellularLocation>
        <location evidence="1">Mitochondrion</location>
    </subcellularLocation>
</comment>
<evidence type="ECO:0000313" key="15">
    <source>
        <dbReference type="EMBL" id="ANB14709.1"/>
    </source>
</evidence>
<keyword evidence="7" id="KW-0276">Fatty acid metabolism</keyword>
<keyword evidence="16" id="KW-1185">Reference proteome</keyword>
<name>A0A167F1K8_9ASCO</name>
<evidence type="ECO:0000256" key="10">
    <source>
        <dbReference type="ARBA" id="ARBA00023098"/>
    </source>
</evidence>
<dbReference type="KEGG" id="slb:AWJ20_2316"/>
<evidence type="ECO:0000256" key="2">
    <source>
        <dbReference type="ARBA" id="ARBA00010930"/>
    </source>
</evidence>
<dbReference type="InterPro" id="IPR009081">
    <property type="entry name" value="PP-bd_ACP"/>
</dbReference>
<gene>
    <name evidence="15" type="primary">ACP1</name>
    <name evidence="15" type="ORF">AWJ20_2316</name>
</gene>
<dbReference type="Gene3D" id="1.10.1200.10">
    <property type="entry name" value="ACP-like"/>
    <property type="match status" value="1"/>
</dbReference>
<evidence type="ECO:0000313" key="16">
    <source>
        <dbReference type="Proteomes" id="UP000189580"/>
    </source>
</evidence>
<evidence type="ECO:0000256" key="8">
    <source>
        <dbReference type="ARBA" id="ARBA00022946"/>
    </source>
</evidence>
<dbReference type="GO" id="GO:0016226">
    <property type="term" value="P:iron-sulfur cluster assembly"/>
    <property type="evidence" value="ECO:0007669"/>
    <property type="project" value="EnsemblFungi"/>
</dbReference>
<evidence type="ECO:0000256" key="9">
    <source>
        <dbReference type="ARBA" id="ARBA00022982"/>
    </source>
</evidence>
<organism evidence="15 16">
    <name type="scientific">Sugiyamaella lignohabitans</name>
    <dbReference type="NCBI Taxonomy" id="796027"/>
    <lineage>
        <taxon>Eukaryota</taxon>
        <taxon>Fungi</taxon>
        <taxon>Dikarya</taxon>
        <taxon>Ascomycota</taxon>
        <taxon>Saccharomycotina</taxon>
        <taxon>Dipodascomycetes</taxon>
        <taxon>Dipodascales</taxon>
        <taxon>Trichomonascaceae</taxon>
        <taxon>Sugiyamaella</taxon>
    </lineage>
</organism>
<keyword evidence="8" id="KW-0809">Transit peptide</keyword>
<dbReference type="RefSeq" id="XP_018737186.1">
    <property type="nucleotide sequence ID" value="XM_018879253.1"/>
</dbReference>
<keyword evidence="12 13" id="KW-0275">Fatty acid biosynthesis</keyword>
<evidence type="ECO:0000256" key="13">
    <source>
        <dbReference type="RuleBase" id="RU000722"/>
    </source>
</evidence>
<dbReference type="PROSITE" id="PS50075">
    <property type="entry name" value="CARRIER"/>
    <property type="match status" value="1"/>
</dbReference>
<evidence type="ECO:0000256" key="11">
    <source>
        <dbReference type="ARBA" id="ARBA00023128"/>
    </source>
</evidence>
<keyword evidence="11" id="KW-0496">Mitochondrion</keyword>
<dbReference type="InterPro" id="IPR036736">
    <property type="entry name" value="ACP-like_sf"/>
</dbReference>